<feature type="compositionally biased region" description="Basic and acidic residues" evidence="15">
    <location>
        <begin position="359"/>
        <end position="370"/>
    </location>
</feature>
<evidence type="ECO:0000256" key="4">
    <source>
        <dbReference type="ARBA" id="ARBA00022729"/>
    </source>
</evidence>
<dbReference type="GO" id="GO:0051082">
    <property type="term" value="F:unfolded protein binding"/>
    <property type="evidence" value="ECO:0007669"/>
    <property type="project" value="InterPro"/>
</dbReference>
<evidence type="ECO:0000256" key="12">
    <source>
        <dbReference type="PIRSR" id="PIRSR002356-1"/>
    </source>
</evidence>
<feature type="compositionally biased region" description="Basic and acidic residues" evidence="15">
    <location>
        <begin position="202"/>
        <end position="233"/>
    </location>
</feature>
<keyword evidence="17" id="KW-1185">Reference proteome</keyword>
<comment type="similarity">
    <text evidence="2 11 14">Belongs to the calreticulin family.</text>
</comment>
<dbReference type="InterPro" id="IPR001580">
    <property type="entry name" value="Calret/calnex"/>
</dbReference>
<keyword evidence="5" id="KW-0430">Lectin</keyword>
<keyword evidence="4" id="KW-0732">Signal</keyword>
<proteinExistence type="inferred from homology"/>
<dbReference type="GO" id="GO:0005789">
    <property type="term" value="C:endoplasmic reticulum membrane"/>
    <property type="evidence" value="ECO:0007669"/>
    <property type="project" value="TreeGrafter"/>
</dbReference>
<dbReference type="PANTHER" id="PTHR11073">
    <property type="entry name" value="CALRETICULIN AND CALNEXIN"/>
    <property type="match status" value="1"/>
</dbReference>
<organism evidence="16 17">
    <name type="scientific">Funneliformis geosporum</name>
    <dbReference type="NCBI Taxonomy" id="1117311"/>
    <lineage>
        <taxon>Eukaryota</taxon>
        <taxon>Fungi</taxon>
        <taxon>Fungi incertae sedis</taxon>
        <taxon>Mucoromycota</taxon>
        <taxon>Glomeromycotina</taxon>
        <taxon>Glomeromycetes</taxon>
        <taxon>Glomerales</taxon>
        <taxon>Glomeraceae</taxon>
        <taxon>Funneliformis</taxon>
    </lineage>
</organism>
<feature type="binding site" evidence="12">
    <location>
        <position position="107"/>
    </location>
    <ligand>
        <name>an alpha-D-glucoside</name>
        <dbReference type="ChEBI" id="CHEBI:22390"/>
    </ligand>
</feature>
<evidence type="ECO:0000256" key="1">
    <source>
        <dbReference type="ARBA" id="ARBA00004319"/>
    </source>
</evidence>
<dbReference type="InterPro" id="IPR018124">
    <property type="entry name" value="Calret/calnex_CS"/>
</dbReference>
<feature type="region of interest" description="Disordered" evidence="15">
    <location>
        <begin position="198"/>
        <end position="249"/>
    </location>
</feature>
<dbReference type="GO" id="GO:0030246">
    <property type="term" value="F:carbohydrate binding"/>
    <property type="evidence" value="ECO:0007669"/>
    <property type="project" value="UniProtKB-KW"/>
</dbReference>
<dbReference type="FunFam" id="2.60.120.200:FF:000018">
    <property type="entry name" value="Calreticulin 1b"/>
    <property type="match status" value="1"/>
</dbReference>
<keyword evidence="8" id="KW-0862">Zinc</keyword>
<feature type="disulfide bond" evidence="13">
    <location>
        <begin position="101"/>
        <end position="133"/>
    </location>
</feature>
<dbReference type="Proteomes" id="UP001153678">
    <property type="component" value="Unassembled WGS sequence"/>
</dbReference>
<dbReference type="SUPFAM" id="SSF49899">
    <property type="entry name" value="Concanavalin A-like lectins/glucanases"/>
    <property type="match status" value="1"/>
</dbReference>
<feature type="binding site" evidence="12">
    <location>
        <position position="105"/>
    </location>
    <ligand>
        <name>an alpha-D-glucoside</name>
        <dbReference type="ChEBI" id="CHEBI:22390"/>
    </ligand>
</feature>
<evidence type="ECO:0000256" key="11">
    <source>
        <dbReference type="PIRNR" id="PIRNR002356"/>
    </source>
</evidence>
<dbReference type="PROSITE" id="PS00804">
    <property type="entry name" value="CALRETICULIN_2"/>
    <property type="match status" value="1"/>
</dbReference>
<dbReference type="PANTHER" id="PTHR11073:SF2">
    <property type="entry name" value="CALRETICULIN"/>
    <property type="match status" value="1"/>
</dbReference>
<protein>
    <recommendedName>
        <fullName evidence="11">Calreticulin</fullName>
    </recommendedName>
</protein>
<dbReference type="Gene3D" id="2.10.250.10">
    <property type="entry name" value="Calreticulin/calnexin, P domain"/>
    <property type="match status" value="1"/>
</dbReference>
<gene>
    <name evidence="16" type="ORF">FWILDA_LOCUS12139</name>
</gene>
<sequence>MLPPSILTLSTISLAEVYLKETFTDAEWEKRWIQSKHQDNLGNFTVSSGKFYADEIESRGLKTSQNEKFYAISSKFDKTIDNSDKNLVVQFSVKHEQGIDCGGGYVKLLPPDFDALDFKGESPYNIMFGPDICGGTRKVHVILNYDNENKQIKKQINAPSDQLTHLYTFILKPDQTYEVLIDDKEEASGKLEEDFDLIPPKDIIDPDAKKPEDWVDEAKIPDPDDKKPDDWKDVPPTIPDPEAEKPNDWDDDMDGEWEPPHIPNPEYQGEWKPKMIDNPNYKGPWNAPLIPNPAYKEDKLLHAYKTSYIGFDLWQVKSGTIFDNILITDDIEEAKKFSNETFIKYRDAELEAKRKLDELETKETTSKKIQPDGQVQVTTPDPANDLPQEPKIVQDTQKQIPIQEEKSTKDENDKLSDDKKQNEELEAEKESDDKKPTRDEL</sequence>
<keyword evidence="13" id="KW-1015">Disulfide bond</keyword>
<evidence type="ECO:0000256" key="15">
    <source>
        <dbReference type="SAM" id="MobiDB-lite"/>
    </source>
</evidence>
<dbReference type="SUPFAM" id="SSF63887">
    <property type="entry name" value="P-domain of calnexin/calreticulin"/>
    <property type="match status" value="1"/>
</dbReference>
<evidence type="ECO:0000256" key="9">
    <source>
        <dbReference type="ARBA" id="ARBA00022837"/>
    </source>
</evidence>
<evidence type="ECO:0000313" key="17">
    <source>
        <dbReference type="Proteomes" id="UP001153678"/>
    </source>
</evidence>
<keyword evidence="6" id="KW-0677">Repeat</keyword>
<dbReference type="PROSITE" id="PS00803">
    <property type="entry name" value="CALRETICULIN_1"/>
    <property type="match status" value="1"/>
</dbReference>
<name>A0A9W4WTW5_9GLOM</name>
<keyword evidence="10 11" id="KW-0143">Chaperone</keyword>
<dbReference type="OrthoDB" id="1938156at2759"/>
<dbReference type="Gene3D" id="2.60.120.200">
    <property type="match status" value="1"/>
</dbReference>
<accession>A0A9W4WTW5</accession>
<evidence type="ECO:0000256" key="8">
    <source>
        <dbReference type="ARBA" id="ARBA00022833"/>
    </source>
</evidence>
<keyword evidence="7 11" id="KW-0256">Endoplasmic reticulum</keyword>
<dbReference type="InterPro" id="IPR009033">
    <property type="entry name" value="Calreticulin/calnexin_P_dom_sf"/>
</dbReference>
<comment type="subcellular location">
    <subcellularLocation>
        <location evidence="1 11">Endoplasmic reticulum lumen</location>
    </subcellularLocation>
</comment>
<dbReference type="GO" id="GO:0006457">
    <property type="term" value="P:protein folding"/>
    <property type="evidence" value="ECO:0007669"/>
    <property type="project" value="InterPro"/>
</dbReference>
<dbReference type="Pfam" id="PF00262">
    <property type="entry name" value="Calreticulin"/>
    <property type="match status" value="1"/>
</dbReference>
<feature type="binding site" evidence="12">
    <location>
        <position position="312"/>
    </location>
    <ligand>
        <name>an alpha-D-glucoside</name>
        <dbReference type="ChEBI" id="CHEBI:22390"/>
    </ligand>
</feature>
<dbReference type="PIRSF" id="PIRSF002356">
    <property type="entry name" value="Calreticulin"/>
    <property type="match status" value="1"/>
</dbReference>
<dbReference type="GO" id="GO:0036503">
    <property type="term" value="P:ERAD pathway"/>
    <property type="evidence" value="ECO:0007669"/>
    <property type="project" value="TreeGrafter"/>
</dbReference>
<evidence type="ECO:0000256" key="10">
    <source>
        <dbReference type="ARBA" id="ARBA00023186"/>
    </source>
</evidence>
<dbReference type="GO" id="GO:0005788">
    <property type="term" value="C:endoplasmic reticulum lumen"/>
    <property type="evidence" value="ECO:0007669"/>
    <property type="project" value="UniProtKB-SubCell"/>
</dbReference>
<evidence type="ECO:0000256" key="5">
    <source>
        <dbReference type="ARBA" id="ARBA00022734"/>
    </source>
</evidence>
<keyword evidence="9" id="KW-0106">Calcium</keyword>
<feature type="compositionally biased region" description="Basic and acidic residues" evidence="15">
    <location>
        <begin position="403"/>
        <end position="423"/>
    </location>
</feature>
<feature type="binding site" evidence="12">
    <location>
        <position position="131"/>
    </location>
    <ligand>
        <name>an alpha-D-glucoside</name>
        <dbReference type="ChEBI" id="CHEBI:22390"/>
    </ligand>
</feature>
<feature type="region of interest" description="Disordered" evidence="15">
    <location>
        <begin position="359"/>
        <end position="441"/>
    </location>
</feature>
<dbReference type="InterPro" id="IPR013320">
    <property type="entry name" value="ConA-like_dom_sf"/>
</dbReference>
<feature type="compositionally biased region" description="Basic and acidic residues" evidence="15">
    <location>
        <begin position="431"/>
        <end position="441"/>
    </location>
</feature>
<dbReference type="AlphaFoldDB" id="A0A9W4WTW5"/>
<dbReference type="PRINTS" id="PR00626">
    <property type="entry name" value="CALRETICULIN"/>
</dbReference>
<evidence type="ECO:0000256" key="7">
    <source>
        <dbReference type="ARBA" id="ARBA00022824"/>
    </source>
</evidence>
<dbReference type="InterPro" id="IPR009169">
    <property type="entry name" value="Calreticulin"/>
</dbReference>
<dbReference type="GO" id="GO:0005509">
    <property type="term" value="F:calcium ion binding"/>
    <property type="evidence" value="ECO:0007669"/>
    <property type="project" value="InterPro"/>
</dbReference>
<evidence type="ECO:0000313" key="16">
    <source>
        <dbReference type="EMBL" id="CAI2185563.1"/>
    </source>
</evidence>
<comment type="caution">
    <text evidence="16">The sequence shown here is derived from an EMBL/GenBank/DDBJ whole genome shotgun (WGS) entry which is preliminary data.</text>
</comment>
<evidence type="ECO:0000256" key="2">
    <source>
        <dbReference type="ARBA" id="ARBA00010983"/>
    </source>
</evidence>
<reference evidence="16" key="1">
    <citation type="submission" date="2022-08" db="EMBL/GenBank/DDBJ databases">
        <authorList>
            <person name="Kallberg Y."/>
            <person name="Tangrot J."/>
            <person name="Rosling A."/>
        </authorList>
    </citation>
    <scope>NUCLEOTIDE SEQUENCE</scope>
    <source>
        <strain evidence="16">Wild A</strain>
    </source>
</reference>
<dbReference type="FunFam" id="2.10.250.10:FF:000002">
    <property type="entry name" value="Calreticulin"/>
    <property type="match status" value="1"/>
</dbReference>
<keyword evidence="3" id="KW-0479">Metal-binding</keyword>
<feature type="binding site" evidence="12">
    <location>
        <position position="124"/>
    </location>
    <ligand>
        <name>an alpha-D-glucoside</name>
        <dbReference type="ChEBI" id="CHEBI:22390"/>
    </ligand>
</feature>
<evidence type="ECO:0000256" key="14">
    <source>
        <dbReference type="RuleBase" id="RU362126"/>
    </source>
</evidence>
<evidence type="ECO:0000256" key="3">
    <source>
        <dbReference type="ARBA" id="ARBA00022723"/>
    </source>
</evidence>
<dbReference type="EMBL" id="CAMKVN010003778">
    <property type="protein sequence ID" value="CAI2185563.1"/>
    <property type="molecule type" value="Genomic_DNA"/>
</dbReference>
<evidence type="ECO:0000256" key="6">
    <source>
        <dbReference type="ARBA" id="ARBA00022737"/>
    </source>
</evidence>
<evidence type="ECO:0000256" key="13">
    <source>
        <dbReference type="PIRSR" id="PIRSR002356-3"/>
    </source>
</evidence>